<feature type="binding site" evidence="3">
    <location>
        <position position="98"/>
    </location>
    <ligand>
        <name>substrate</name>
    </ligand>
</feature>
<feature type="domain" description="SMP-30/Gluconolactonase/LRE-like region" evidence="4">
    <location>
        <begin position="13"/>
        <end position="254"/>
    </location>
</feature>
<evidence type="ECO:0000256" key="3">
    <source>
        <dbReference type="PIRSR" id="PIRSR605511-2"/>
    </source>
</evidence>
<dbReference type="FunFam" id="2.120.10.30:FF:000311">
    <property type="entry name" value="Gluconolactonase"/>
    <property type="match status" value="1"/>
</dbReference>
<dbReference type="GO" id="GO:0005509">
    <property type="term" value="F:calcium ion binding"/>
    <property type="evidence" value="ECO:0007669"/>
    <property type="project" value="TreeGrafter"/>
</dbReference>
<dbReference type="EC" id="3.1.1.17" evidence="5"/>
<protein>
    <submittedName>
        <fullName evidence="5">Gluconolactonase</fullName>
        <ecNumber evidence="5">3.1.1.17</ecNumber>
    </submittedName>
</protein>
<comment type="cofactor">
    <cofactor evidence="3">
        <name>Zn(2+)</name>
        <dbReference type="ChEBI" id="CHEBI:29105"/>
    </cofactor>
    <text evidence="3">Binds 1 divalent metal cation per subunit.</text>
</comment>
<dbReference type="GO" id="GO:0019853">
    <property type="term" value="P:L-ascorbic acid biosynthetic process"/>
    <property type="evidence" value="ECO:0007669"/>
    <property type="project" value="TreeGrafter"/>
</dbReference>
<proteinExistence type="inferred from homology"/>
<dbReference type="SUPFAM" id="SSF63829">
    <property type="entry name" value="Calcium-dependent phosphotriesterase"/>
    <property type="match status" value="1"/>
</dbReference>
<dbReference type="RefSeq" id="WP_011996363.1">
    <property type="nucleotide sequence ID" value="NC_009727.1"/>
</dbReference>
<feature type="binding site" evidence="3">
    <location>
        <position position="146"/>
    </location>
    <ligand>
        <name>a divalent metal cation</name>
        <dbReference type="ChEBI" id="CHEBI:60240"/>
    </ligand>
</feature>
<evidence type="ECO:0000313" key="5">
    <source>
        <dbReference type="EMBL" id="ABS76498.1"/>
    </source>
</evidence>
<feature type="binding site" evidence="3">
    <location>
        <position position="196"/>
    </location>
    <ligand>
        <name>a divalent metal cation</name>
        <dbReference type="ChEBI" id="CHEBI:60240"/>
    </ligand>
</feature>
<keyword evidence="3" id="KW-0479">Metal-binding</keyword>
<dbReference type="Proteomes" id="UP000008555">
    <property type="component" value="Chromosome"/>
</dbReference>
<dbReference type="AlphaFoldDB" id="A9KEW0"/>
<sequence>MNIEIIWQGQNALGEGPMWHPYENVLYWIDIAKPSLHRLNPVTDDYHQWKMPDFIGAVVPRESGGVIITVGNAVFAVQIPSGKMTQLAAIEPWSDELRMNDGKCDRQGRFWIGVANLDTENPKGGLYRLDPDGTLIKMEEGITISNGLGWSPDNKIFYYTDGLKYCIYQYDFDLEKGTIANRRPFVQLKKSPIEPDGLTVDSEGYVWEAQWNSGKIFRYAPNGEVDRVIEMPVKRPTSCIFGGANLDRLYITSCSQGIGEAKTLPPPAGAVFAINVGVRGLPEPAFVG</sequence>
<dbReference type="PANTHER" id="PTHR10907:SF47">
    <property type="entry name" value="REGUCALCIN"/>
    <property type="match status" value="1"/>
</dbReference>
<evidence type="ECO:0000256" key="1">
    <source>
        <dbReference type="ARBA" id="ARBA00008853"/>
    </source>
</evidence>
<accession>A9KEW0</accession>
<dbReference type="InterPro" id="IPR011042">
    <property type="entry name" value="6-blade_b-propeller_TolB-like"/>
</dbReference>
<name>A9KEW0_COXBN</name>
<dbReference type="KEGG" id="cbd:CBUD_0015"/>
<organism evidence="5 6">
    <name type="scientific">Coxiella burnetii (strain Dugway 5J108-111)</name>
    <dbReference type="NCBI Taxonomy" id="434922"/>
    <lineage>
        <taxon>Bacteria</taxon>
        <taxon>Pseudomonadati</taxon>
        <taxon>Pseudomonadota</taxon>
        <taxon>Gammaproteobacteria</taxon>
        <taxon>Legionellales</taxon>
        <taxon>Coxiellaceae</taxon>
        <taxon>Coxiella</taxon>
    </lineage>
</organism>
<keyword evidence="5" id="KW-0378">Hydrolase</keyword>
<dbReference type="GO" id="GO:0004341">
    <property type="term" value="F:gluconolactonase activity"/>
    <property type="evidence" value="ECO:0007669"/>
    <property type="project" value="UniProtKB-EC"/>
</dbReference>
<evidence type="ECO:0000313" key="6">
    <source>
        <dbReference type="Proteomes" id="UP000008555"/>
    </source>
</evidence>
<feature type="binding site" evidence="3">
    <location>
        <position position="15"/>
    </location>
    <ligand>
        <name>a divalent metal cation</name>
        <dbReference type="ChEBI" id="CHEBI:60240"/>
    </ligand>
</feature>
<keyword evidence="3" id="KW-0862">Zinc</keyword>
<reference evidence="5 6" key="1">
    <citation type="journal article" date="2009" name="Infect. Immun.">
        <title>Comparative genomics reveal extensive transposon-mediated genomic plasticity and diversity among potential effector proteins within the genus Coxiella.</title>
        <authorList>
            <person name="Beare P.A."/>
            <person name="Unsworth N."/>
            <person name="Andoh M."/>
            <person name="Voth D.E."/>
            <person name="Omsland A."/>
            <person name="Gilk S.D."/>
            <person name="Williams K.P."/>
            <person name="Sobral B.W."/>
            <person name="Kupko J.J.III."/>
            <person name="Porcella S.F."/>
            <person name="Samuel J.E."/>
            <person name="Heinzen R.A."/>
        </authorList>
    </citation>
    <scope>NUCLEOTIDE SEQUENCE [LARGE SCALE GENOMIC DNA]</scope>
    <source>
        <strain evidence="5 6">Dugway 5J108-111</strain>
    </source>
</reference>
<dbReference type="HOGENOM" id="CLU_036110_3_1_6"/>
<dbReference type="Pfam" id="PF08450">
    <property type="entry name" value="SGL"/>
    <property type="match status" value="1"/>
</dbReference>
<evidence type="ECO:0000259" key="4">
    <source>
        <dbReference type="Pfam" id="PF08450"/>
    </source>
</evidence>
<dbReference type="Gene3D" id="2.120.10.30">
    <property type="entry name" value="TolB, C-terminal domain"/>
    <property type="match status" value="1"/>
</dbReference>
<feature type="active site" description="Proton donor/acceptor" evidence="2">
    <location>
        <position position="196"/>
    </location>
</feature>
<comment type="similarity">
    <text evidence="1">Belongs to the SMP-30/CGR1 family.</text>
</comment>
<dbReference type="PANTHER" id="PTHR10907">
    <property type="entry name" value="REGUCALCIN"/>
    <property type="match status" value="1"/>
</dbReference>
<feature type="binding site" evidence="3">
    <location>
        <position position="100"/>
    </location>
    <ligand>
        <name>substrate</name>
    </ligand>
</feature>
<dbReference type="InterPro" id="IPR013658">
    <property type="entry name" value="SGL"/>
</dbReference>
<feature type="binding site" evidence="3">
    <location>
        <position position="118"/>
    </location>
    <ligand>
        <name>substrate</name>
    </ligand>
</feature>
<dbReference type="InterPro" id="IPR005511">
    <property type="entry name" value="SMP-30"/>
</dbReference>
<dbReference type="PRINTS" id="PR01790">
    <property type="entry name" value="SMP30FAMILY"/>
</dbReference>
<gene>
    <name evidence="5" type="ordered locus">CBUD_0015</name>
</gene>
<evidence type="ECO:0000256" key="2">
    <source>
        <dbReference type="PIRSR" id="PIRSR605511-1"/>
    </source>
</evidence>
<dbReference type="EMBL" id="CP000733">
    <property type="protein sequence ID" value="ABS76498.1"/>
    <property type="molecule type" value="Genomic_DNA"/>
</dbReference>